<comment type="caution">
    <text evidence="2">The sequence shown here is derived from an EMBL/GenBank/DDBJ whole genome shotgun (WGS) entry which is preliminary data.</text>
</comment>
<accession>A0A2V0PF94</accession>
<reference evidence="2 3" key="1">
    <citation type="journal article" date="2018" name="Sci. Rep.">
        <title>Raphidocelis subcapitata (=Pseudokirchneriella subcapitata) provides an insight into genome evolution and environmental adaptations in the Sphaeropleales.</title>
        <authorList>
            <person name="Suzuki S."/>
            <person name="Yamaguchi H."/>
            <person name="Nakajima N."/>
            <person name="Kawachi M."/>
        </authorList>
    </citation>
    <scope>NUCLEOTIDE SEQUENCE [LARGE SCALE GENOMIC DNA]</scope>
    <source>
        <strain evidence="2 3">NIES-35</strain>
    </source>
</reference>
<dbReference type="AlphaFoldDB" id="A0A2V0PF94"/>
<evidence type="ECO:0000313" key="3">
    <source>
        <dbReference type="Proteomes" id="UP000247498"/>
    </source>
</evidence>
<dbReference type="OrthoDB" id="507923at2759"/>
<feature type="chain" id="PRO_5016133734" evidence="1">
    <location>
        <begin position="22"/>
        <end position="477"/>
    </location>
</feature>
<proteinExistence type="predicted"/>
<organism evidence="2 3">
    <name type="scientific">Raphidocelis subcapitata</name>
    <dbReference type="NCBI Taxonomy" id="307507"/>
    <lineage>
        <taxon>Eukaryota</taxon>
        <taxon>Viridiplantae</taxon>
        <taxon>Chlorophyta</taxon>
        <taxon>core chlorophytes</taxon>
        <taxon>Chlorophyceae</taxon>
        <taxon>CS clade</taxon>
        <taxon>Sphaeropleales</taxon>
        <taxon>Selenastraceae</taxon>
        <taxon>Raphidocelis</taxon>
    </lineage>
</organism>
<name>A0A2V0PF94_9CHLO</name>
<dbReference type="Proteomes" id="UP000247498">
    <property type="component" value="Unassembled WGS sequence"/>
</dbReference>
<dbReference type="EMBL" id="BDRX01000127">
    <property type="protein sequence ID" value="GBF98518.1"/>
    <property type="molecule type" value="Genomic_DNA"/>
</dbReference>
<sequence>MAAGLLRLALVLGAGLALSAAADSGGGGLTCPFEYERHSLESILSGAQRPWLWDGAYHNFDSTDTGGRFCVNCHRGSLFPTWCGRRPTKQPYWDLQLCQETITRMAIDEAGKHDDIRGALTMTPCDLHSQLAGRTLWIIGDSMSKDLIKAYKCFMIEFWDLQQYHITNNFTAMHHLHSLPGYGEPNCIHMVGGGRMCQIHAIQGDLFVNTTRAVSGVLPLIMDSGLVAADDVIVLNFGLWHGEVVRPAYVQHLHELGRFYASRRDKFPHVFFMETPKQHFAGARDGDFQTEWLSDPVKKKGPYTCGPVAGVRYNGDGSLSASGDDPVASAVAGGTWRNVDARAILRDGYGMRLVPVYNTTVAFWNMHRSNFAGTECSHYCHPSVPQLWLWVLHRTLADAGVVALPAKDGPPHRSRQGCALFFERDETQLGLPKPVEKVYAEADARREATLREQHGFLWRLFHMLGRGRRRRLQIRLP</sequence>
<protein>
    <submittedName>
        <fullName evidence="2">Uncharacterized protein</fullName>
    </submittedName>
</protein>
<dbReference type="InParanoid" id="A0A2V0PF94"/>
<gene>
    <name evidence="2" type="ORF">Rsub_11509</name>
</gene>
<feature type="signal peptide" evidence="1">
    <location>
        <begin position="1"/>
        <end position="21"/>
    </location>
</feature>
<keyword evidence="3" id="KW-1185">Reference proteome</keyword>
<evidence type="ECO:0000256" key="1">
    <source>
        <dbReference type="SAM" id="SignalP"/>
    </source>
</evidence>
<evidence type="ECO:0000313" key="2">
    <source>
        <dbReference type="EMBL" id="GBF98518.1"/>
    </source>
</evidence>
<keyword evidence="1" id="KW-0732">Signal</keyword>